<dbReference type="STRING" id="1217970.SAMN05444002_3302"/>
<accession>A0A1N6HE34</accession>
<dbReference type="OrthoDB" id="4954742at2"/>
<evidence type="ECO:0000313" key="2">
    <source>
        <dbReference type="Proteomes" id="UP000184932"/>
    </source>
</evidence>
<gene>
    <name evidence="1" type="ORF">SAMN05444002_3302</name>
</gene>
<dbReference type="Proteomes" id="UP000184932">
    <property type="component" value="Unassembled WGS sequence"/>
</dbReference>
<dbReference type="InterPro" id="IPR009389">
    <property type="entry name" value="DUF1045"/>
</dbReference>
<dbReference type="EMBL" id="FSRL01000001">
    <property type="protein sequence ID" value="SIO18104.1"/>
    <property type="molecule type" value="Genomic_DNA"/>
</dbReference>
<dbReference type="NCBIfam" id="TIGR03223">
    <property type="entry name" value="Phn_opern_protn"/>
    <property type="match status" value="1"/>
</dbReference>
<proteinExistence type="predicted"/>
<dbReference type="Gene3D" id="3.90.1140.10">
    <property type="entry name" value="Cyclic phosphodiesterase"/>
    <property type="match status" value="1"/>
</dbReference>
<organism evidence="1 2">
    <name type="scientific">Vannielia litorea</name>
    <dbReference type="NCBI Taxonomy" id="1217970"/>
    <lineage>
        <taxon>Bacteria</taxon>
        <taxon>Pseudomonadati</taxon>
        <taxon>Pseudomonadota</taxon>
        <taxon>Alphaproteobacteria</taxon>
        <taxon>Rhodobacterales</taxon>
        <taxon>Paracoccaceae</taxon>
        <taxon>Vannielia</taxon>
    </lineage>
</organism>
<dbReference type="PIRSF" id="PIRSF033328">
    <property type="entry name" value="Phest_Mll4975"/>
    <property type="match status" value="1"/>
</dbReference>
<sequence length="227" mass="24070">MAGYSRYAVYYAPPEGPLAAFGAAWLGWDAVAGRAVAQPRVAGLDMAALTAAPRKYGFHGTIKPPFRLVEGQGAEALAAALGALCATAAPVVLAGLRLARIGRFLALVPEGDAGPLAELAARVVAELDGFRAPAGAEELARRRGAGLTARQDALLLRWGYPYVQEEFRFHLTLSGKLEEPEAARAEAELAARLDGLLPRPFRIGSLCLFGEAEDGRFHLIRREPLGA</sequence>
<keyword evidence="2" id="KW-1185">Reference proteome</keyword>
<protein>
    <submittedName>
        <fullName evidence="1">Putative phosphonate metabolism protein</fullName>
    </submittedName>
</protein>
<name>A0A1N6HE34_9RHOB</name>
<reference evidence="2" key="1">
    <citation type="submission" date="2016-11" db="EMBL/GenBank/DDBJ databases">
        <authorList>
            <person name="Varghese N."/>
            <person name="Submissions S."/>
        </authorList>
    </citation>
    <scope>NUCLEOTIDE SEQUENCE [LARGE SCALE GENOMIC DNA]</scope>
    <source>
        <strain evidence="2">DSM 29440</strain>
    </source>
</reference>
<evidence type="ECO:0000313" key="1">
    <source>
        <dbReference type="EMBL" id="SIO18104.1"/>
    </source>
</evidence>
<dbReference type="RefSeq" id="WP_074257218.1">
    <property type="nucleotide sequence ID" value="NZ_FSRL01000001.1"/>
</dbReference>
<dbReference type="AlphaFoldDB" id="A0A1N6HE34"/>
<dbReference type="Pfam" id="PF06299">
    <property type="entry name" value="DUF1045"/>
    <property type="match status" value="1"/>
</dbReference>